<organism evidence="1 2">
    <name type="scientific">Liparis tanakae</name>
    <name type="common">Tanaka's snailfish</name>
    <dbReference type="NCBI Taxonomy" id="230148"/>
    <lineage>
        <taxon>Eukaryota</taxon>
        <taxon>Metazoa</taxon>
        <taxon>Chordata</taxon>
        <taxon>Craniata</taxon>
        <taxon>Vertebrata</taxon>
        <taxon>Euteleostomi</taxon>
        <taxon>Actinopterygii</taxon>
        <taxon>Neopterygii</taxon>
        <taxon>Teleostei</taxon>
        <taxon>Neoteleostei</taxon>
        <taxon>Acanthomorphata</taxon>
        <taxon>Eupercaria</taxon>
        <taxon>Perciformes</taxon>
        <taxon>Cottioidei</taxon>
        <taxon>Cottales</taxon>
        <taxon>Liparidae</taxon>
        <taxon>Liparis</taxon>
    </lineage>
</organism>
<dbReference type="Proteomes" id="UP000314294">
    <property type="component" value="Unassembled WGS sequence"/>
</dbReference>
<comment type="caution">
    <text evidence="1">The sequence shown here is derived from an EMBL/GenBank/DDBJ whole genome shotgun (WGS) entry which is preliminary data.</text>
</comment>
<accession>A0A4Z2HWG9</accession>
<reference evidence="1 2" key="1">
    <citation type="submission" date="2019-03" db="EMBL/GenBank/DDBJ databases">
        <title>First draft genome of Liparis tanakae, snailfish: a comprehensive survey of snailfish specific genes.</title>
        <authorList>
            <person name="Kim W."/>
            <person name="Song I."/>
            <person name="Jeong J.-H."/>
            <person name="Kim D."/>
            <person name="Kim S."/>
            <person name="Ryu S."/>
            <person name="Song J.Y."/>
            <person name="Lee S.K."/>
        </authorList>
    </citation>
    <scope>NUCLEOTIDE SEQUENCE [LARGE SCALE GENOMIC DNA]</scope>
    <source>
        <tissue evidence="1">Muscle</tissue>
    </source>
</reference>
<gene>
    <name evidence="1" type="ORF">EYF80_019550</name>
</gene>
<dbReference type="AlphaFoldDB" id="A0A4Z2HWG9"/>
<evidence type="ECO:0000313" key="1">
    <source>
        <dbReference type="EMBL" id="TNN70179.1"/>
    </source>
</evidence>
<evidence type="ECO:0000313" key="2">
    <source>
        <dbReference type="Proteomes" id="UP000314294"/>
    </source>
</evidence>
<proteinExistence type="predicted"/>
<protein>
    <submittedName>
        <fullName evidence="1">Uncharacterized protein</fullName>
    </submittedName>
</protein>
<sequence length="105" mass="11061">MMKSSFSKDFVVSPHCLKRCAVVASTAASASAASASAAMKHNPALKFMDRIGQDSSPSLFLSRLPFPVGHAGRVDLVSRINNAGAIFAAGFPCIANQTLIQHGWN</sequence>
<name>A0A4Z2HWG9_9TELE</name>
<keyword evidence="2" id="KW-1185">Reference proteome</keyword>
<dbReference type="EMBL" id="SRLO01000166">
    <property type="protein sequence ID" value="TNN70179.1"/>
    <property type="molecule type" value="Genomic_DNA"/>
</dbReference>